<dbReference type="GeneID" id="81624662"/>
<keyword evidence="3" id="KW-1185">Reference proteome</keyword>
<name>A0A9W9X5R3_9EURO</name>
<evidence type="ECO:0000313" key="3">
    <source>
        <dbReference type="Proteomes" id="UP001148312"/>
    </source>
</evidence>
<evidence type="ECO:0000256" key="1">
    <source>
        <dbReference type="SAM" id="MobiDB-lite"/>
    </source>
</evidence>
<evidence type="ECO:0000313" key="2">
    <source>
        <dbReference type="EMBL" id="KAJ5484823.1"/>
    </source>
</evidence>
<organism evidence="2 3">
    <name type="scientific">Penicillium diatomitis</name>
    <dbReference type="NCBI Taxonomy" id="2819901"/>
    <lineage>
        <taxon>Eukaryota</taxon>
        <taxon>Fungi</taxon>
        <taxon>Dikarya</taxon>
        <taxon>Ascomycota</taxon>
        <taxon>Pezizomycotina</taxon>
        <taxon>Eurotiomycetes</taxon>
        <taxon>Eurotiomycetidae</taxon>
        <taxon>Eurotiales</taxon>
        <taxon>Aspergillaceae</taxon>
        <taxon>Penicillium</taxon>
    </lineage>
</organism>
<dbReference type="Proteomes" id="UP001148312">
    <property type="component" value="Unassembled WGS sequence"/>
</dbReference>
<reference evidence="2" key="1">
    <citation type="submission" date="2022-12" db="EMBL/GenBank/DDBJ databases">
        <authorList>
            <person name="Petersen C."/>
        </authorList>
    </citation>
    <scope>NUCLEOTIDE SEQUENCE</scope>
    <source>
        <strain evidence="2">IBT 30728</strain>
    </source>
</reference>
<dbReference type="RefSeq" id="XP_056789607.1">
    <property type="nucleotide sequence ID" value="XM_056934413.1"/>
</dbReference>
<accession>A0A9W9X5R3</accession>
<feature type="region of interest" description="Disordered" evidence="1">
    <location>
        <begin position="147"/>
        <end position="281"/>
    </location>
</feature>
<sequence length="281" mass="30513">MASANFSLFSRADIQQLVSEYPDDNLSVSGQADLISRLLGQSSPDSKSIVAVMWQLGELMADLVFVVDPLTTTPWYLHLVLTQDTLFLALHKLRLDAAPATFGAYLDALLASFATDPLSAGVLAIHTHASEQWLEIKDDLFDRLGSEQGQVDPTVPCQPVMPASLATGSVPVHTQDVADRKRRPLEEGEVSQTPAKLAPKKGKRRAEEPAPGDELRGKLSWGTPVPNDKEQEEMPRGPSTPRDQGPSTPQPIVLRDGSVIMPAWSATFGPPPGAPRGRKWR</sequence>
<comment type="caution">
    <text evidence="2">The sequence shown here is derived from an EMBL/GenBank/DDBJ whole genome shotgun (WGS) entry which is preliminary data.</text>
</comment>
<reference evidence="2" key="2">
    <citation type="journal article" date="2023" name="IMA Fungus">
        <title>Comparative genomic study of the Penicillium genus elucidates a diverse pangenome and 15 lateral gene transfer events.</title>
        <authorList>
            <person name="Petersen C."/>
            <person name="Sorensen T."/>
            <person name="Nielsen M.R."/>
            <person name="Sondergaard T.E."/>
            <person name="Sorensen J.L."/>
            <person name="Fitzpatrick D.A."/>
            <person name="Frisvad J.C."/>
            <person name="Nielsen K.L."/>
        </authorList>
    </citation>
    <scope>NUCLEOTIDE SEQUENCE</scope>
    <source>
        <strain evidence="2">IBT 30728</strain>
    </source>
</reference>
<protein>
    <submittedName>
        <fullName evidence="2">Uncharacterized protein</fullName>
    </submittedName>
</protein>
<dbReference type="AlphaFoldDB" id="A0A9W9X5R3"/>
<feature type="compositionally biased region" description="Basic and acidic residues" evidence="1">
    <location>
        <begin position="205"/>
        <end position="217"/>
    </location>
</feature>
<gene>
    <name evidence="2" type="ORF">N7539_004811</name>
</gene>
<proteinExistence type="predicted"/>
<dbReference type="EMBL" id="JAPWDQ010000005">
    <property type="protein sequence ID" value="KAJ5484823.1"/>
    <property type="molecule type" value="Genomic_DNA"/>
</dbReference>